<accession>A0AAC9P7B8</accession>
<dbReference type="EMBL" id="CP018191">
    <property type="protein sequence ID" value="APH53252.1"/>
    <property type="molecule type" value="Genomic_DNA"/>
</dbReference>
<dbReference type="Proteomes" id="UP000182373">
    <property type="component" value="Chromosome"/>
</dbReference>
<dbReference type="InterPro" id="IPR014030">
    <property type="entry name" value="Ketoacyl_synth_N"/>
</dbReference>
<dbReference type="Gene3D" id="3.40.47.10">
    <property type="match status" value="1"/>
</dbReference>
<dbReference type="InterPro" id="IPR016039">
    <property type="entry name" value="Thiolase-like"/>
</dbReference>
<evidence type="ECO:0000256" key="1">
    <source>
        <dbReference type="SAM" id="MobiDB-lite"/>
    </source>
</evidence>
<dbReference type="Pfam" id="PF13723">
    <property type="entry name" value="Ketoacyl-synt_2"/>
    <property type="match status" value="1"/>
</dbReference>
<dbReference type="AlphaFoldDB" id="A0AAC9P7B8"/>
<reference evidence="4" key="1">
    <citation type="submission" date="2016-11" db="EMBL/GenBank/DDBJ databases">
        <title>Comparative genomic and phenotypic analysis of Granulibacter bethesdensis clinical isolates from patients with chronic granulomatous disease.</title>
        <authorList>
            <person name="Zarember K.A."/>
            <person name="Porcella S.F."/>
            <person name="Chu J."/>
            <person name="Ding L."/>
            <person name="Dahlstrom E."/>
            <person name="Barbian K."/>
            <person name="Martens C."/>
            <person name="Sykora L."/>
            <person name="Kramer S."/>
            <person name="Pettinato A.M."/>
            <person name="Hong H."/>
            <person name="Wald G."/>
            <person name="Berg L.J."/>
            <person name="Rogge L.S."/>
            <person name="Greenberg D.E."/>
            <person name="Falcone E.L."/>
            <person name="Neves J.F."/>
            <person name="Simoes M.J."/>
            <person name="Casal M."/>
            <person name="Rodriguez-Lopez F.C."/>
            <person name="Zelazny A."/>
            <person name="Gallin J.I."/>
            <person name="Holland S.M."/>
        </authorList>
    </citation>
    <scope>NUCLEOTIDE SEQUENCE [LARGE SCALE GENOMIC DNA]</scope>
    <source>
        <strain evidence="4">NIH9.1</strain>
    </source>
</reference>
<evidence type="ECO:0000313" key="3">
    <source>
        <dbReference type="EMBL" id="APH53252.1"/>
    </source>
</evidence>
<dbReference type="SUPFAM" id="SSF53901">
    <property type="entry name" value="Thiolase-like"/>
    <property type="match status" value="1"/>
</dbReference>
<evidence type="ECO:0000313" key="4">
    <source>
        <dbReference type="Proteomes" id="UP000182373"/>
    </source>
</evidence>
<proteinExistence type="predicted"/>
<feature type="domain" description="Beta-ketoacyl synthase-like N-terminal" evidence="2">
    <location>
        <begin position="50"/>
        <end position="251"/>
    </location>
</feature>
<evidence type="ECO:0000259" key="2">
    <source>
        <dbReference type="Pfam" id="PF13723"/>
    </source>
</evidence>
<feature type="region of interest" description="Disordered" evidence="1">
    <location>
        <begin position="38"/>
        <end position="67"/>
    </location>
</feature>
<organism evidence="3 4">
    <name type="scientific">Granulibacter bethesdensis</name>
    <dbReference type="NCBI Taxonomy" id="364410"/>
    <lineage>
        <taxon>Bacteria</taxon>
        <taxon>Pseudomonadati</taxon>
        <taxon>Pseudomonadota</taxon>
        <taxon>Alphaproteobacteria</taxon>
        <taxon>Acetobacterales</taxon>
        <taxon>Acetobacteraceae</taxon>
        <taxon>Granulibacter</taxon>
    </lineage>
</organism>
<protein>
    <submittedName>
        <fullName evidence="3">Secreted protein</fullName>
    </submittedName>
</protein>
<gene>
    <name evidence="3" type="ORF">GbCGDNIH9_0030</name>
</gene>
<sequence>MQPAGRTALIMPSMSSSPSVRIAGVAIWGPGLPGWEQSQGVLTGKTPLDLSSQEPPPPPSILSPNERRRTGMVARLALYAAEQAVAQSGLQPQTLRSIFASGNGDGMLLHGILETLTTTENTSDVQLSPTQFHNSVHNAPAGYWTIAHGASAPANCIGCHDHTFGAGLLKAVVEAGIEKEPVLLCLYDAPLASPLAEKRRTECAFAAAFVLTPDQKAGQSDDAGRLSVDFSAGEADPALVAPDLPALAALAEMNPAARSLRLLSLLAGGHGGEAHATMLSGHVRIRLS</sequence>
<name>A0AAC9P7B8_9PROT</name>
<dbReference type="GO" id="GO:0016746">
    <property type="term" value="F:acyltransferase activity"/>
    <property type="evidence" value="ECO:0007669"/>
    <property type="project" value="InterPro"/>
</dbReference>